<dbReference type="InterPro" id="IPR004090">
    <property type="entry name" value="Chemotax_Me-accpt_rcpt"/>
</dbReference>
<comment type="similarity">
    <text evidence="1">Belongs to the methyl-accepting chemotaxis (MCP) protein family.</text>
</comment>
<dbReference type="Gene3D" id="1.10.287.950">
    <property type="entry name" value="Methyl-accepting chemotaxis protein"/>
    <property type="match status" value="1"/>
</dbReference>
<keyword evidence="3" id="KW-0812">Transmembrane</keyword>
<dbReference type="SMART" id="SM00283">
    <property type="entry name" value="MA"/>
    <property type="match status" value="1"/>
</dbReference>
<proteinExistence type="inferred from homology"/>
<dbReference type="PANTHER" id="PTHR43531:SF16">
    <property type="entry name" value="METHYL-ACCEPTING CHEMOTAXIS PROTEIN II"/>
    <property type="match status" value="1"/>
</dbReference>
<dbReference type="PANTHER" id="PTHR43531">
    <property type="entry name" value="PROTEIN ICFG"/>
    <property type="match status" value="1"/>
</dbReference>
<evidence type="ECO:0000256" key="1">
    <source>
        <dbReference type="ARBA" id="ARBA00029447"/>
    </source>
</evidence>
<accession>A0ABQ6C8C8</accession>
<evidence type="ECO:0000259" key="4">
    <source>
        <dbReference type="PROSITE" id="PS50111"/>
    </source>
</evidence>
<protein>
    <recommendedName>
        <fullName evidence="8">Chemotaxis protein</fullName>
    </recommendedName>
</protein>
<dbReference type="CDD" id="cd18774">
    <property type="entry name" value="PDC2_HK_sensor"/>
    <property type="match status" value="1"/>
</dbReference>
<dbReference type="InterPro" id="IPR003660">
    <property type="entry name" value="HAMP_dom"/>
</dbReference>
<evidence type="ECO:0000313" key="6">
    <source>
        <dbReference type="EMBL" id="GLS16295.1"/>
    </source>
</evidence>
<feature type="domain" description="Methyl-accepting transducer" evidence="4">
    <location>
        <begin position="405"/>
        <end position="634"/>
    </location>
</feature>
<dbReference type="Proteomes" id="UP001156903">
    <property type="component" value="Unassembled WGS sequence"/>
</dbReference>
<dbReference type="SUPFAM" id="SSF58104">
    <property type="entry name" value="Methyl-accepting chemotaxis protein (MCP) signaling domain"/>
    <property type="match status" value="1"/>
</dbReference>
<dbReference type="Pfam" id="PF00015">
    <property type="entry name" value="MCPsignal"/>
    <property type="match status" value="1"/>
</dbReference>
<evidence type="ECO:0000256" key="2">
    <source>
        <dbReference type="PROSITE-ProRule" id="PRU00284"/>
    </source>
</evidence>
<keyword evidence="3" id="KW-1133">Transmembrane helix</keyword>
<reference evidence="7" key="1">
    <citation type="journal article" date="2019" name="Int. J. Syst. Evol. Microbiol.">
        <title>The Global Catalogue of Microorganisms (GCM) 10K type strain sequencing project: providing services to taxonomists for standard genome sequencing and annotation.</title>
        <authorList>
            <consortium name="The Broad Institute Genomics Platform"/>
            <consortium name="The Broad Institute Genome Sequencing Center for Infectious Disease"/>
            <person name="Wu L."/>
            <person name="Ma J."/>
        </authorList>
    </citation>
    <scope>NUCLEOTIDE SEQUENCE [LARGE SCALE GENOMIC DNA]</scope>
    <source>
        <strain evidence="7">NBRC 109341</strain>
    </source>
</reference>
<feature type="transmembrane region" description="Helical" evidence="3">
    <location>
        <begin position="323"/>
        <end position="345"/>
    </location>
</feature>
<evidence type="ECO:0000256" key="3">
    <source>
        <dbReference type="SAM" id="Phobius"/>
    </source>
</evidence>
<dbReference type="CDD" id="cd12913">
    <property type="entry name" value="PDC1_MCP_like"/>
    <property type="match status" value="1"/>
</dbReference>
<sequence>MPSSSRIPTPRSGTWSLTGKLATAAVLLCVACVSATSVVVGLNASGQAHAAASAQAQEAANGAAGQVSGELGRSFSAVLAFASLLEGQRAAGHPPSRDQLDDMARHLLQQRPDFIGTYSIWEPNALDGQDAEHVNQAPAHDATGRYIAYWNRAGGPIAVEALVDYEKPGANAWYDTPRRSLKPALLEPYVYTVGGKDVLMSTMVAPLLVGGRFVGAAGADLPLAGLSERLGQLEPVPGGRVQLLSNGGLYLAHRDAQRLGQRADDLPAPALEKVRQGEPYRWDDGQGWAHVASPITVLDGTAPWSVVLSYPQSVAAEAARRQIQAAVLAAAVACALGAVLMIWLVRSLMKPLRTLGHTMHALASGDTDLSVELPVRGNDELTVIARGFNAFAGKLRQAFSAVGEVSTGVADASREIALGNTDLSVRTEQQASHLQQSASALRELSESAVHSAASSDHAAQLARQAVAQAHAGQDVMGQSRLAMDQINDSSRRIADITGVIDSIAFQTNILALNAAVEAARAGDQGRGFAVVAGEVRTLAQRSAEAAKDIRRLTQDSEERVETGTGLMRQAESALNTLGDAVRQVDQLLSEISAGSRLQSERVQSVTQSIGEIDQNTQQNAAIVEQAAAAADALKQQSARLVDTVHQFVR</sequence>
<dbReference type="Pfam" id="PF00672">
    <property type="entry name" value="HAMP"/>
    <property type="match status" value="1"/>
</dbReference>
<dbReference type="Gene3D" id="3.30.450.20">
    <property type="entry name" value="PAS domain"/>
    <property type="match status" value="1"/>
</dbReference>
<name>A0ABQ6C8C8_9BURK</name>
<dbReference type="RefSeq" id="WP_284309047.1">
    <property type="nucleotide sequence ID" value="NZ_BSPB01000051.1"/>
</dbReference>
<dbReference type="EMBL" id="BSPB01000051">
    <property type="protein sequence ID" value="GLS16295.1"/>
    <property type="molecule type" value="Genomic_DNA"/>
</dbReference>
<comment type="caution">
    <text evidence="6">The sequence shown here is derived from an EMBL/GenBank/DDBJ whole genome shotgun (WGS) entry which is preliminary data.</text>
</comment>
<dbReference type="Pfam" id="PF22673">
    <property type="entry name" value="MCP-like_PDC_1"/>
    <property type="match status" value="1"/>
</dbReference>
<dbReference type="CDD" id="cd06225">
    <property type="entry name" value="HAMP"/>
    <property type="match status" value="1"/>
</dbReference>
<keyword evidence="3" id="KW-0472">Membrane</keyword>
<evidence type="ECO:0000313" key="7">
    <source>
        <dbReference type="Proteomes" id="UP001156903"/>
    </source>
</evidence>
<keyword evidence="2" id="KW-0807">Transducer</keyword>
<evidence type="ECO:0008006" key="8">
    <source>
        <dbReference type="Google" id="ProtNLM"/>
    </source>
</evidence>
<dbReference type="PROSITE" id="PS50111">
    <property type="entry name" value="CHEMOTAXIS_TRANSDUC_2"/>
    <property type="match status" value="1"/>
</dbReference>
<dbReference type="InterPro" id="IPR004089">
    <property type="entry name" value="MCPsignal_dom"/>
</dbReference>
<dbReference type="PRINTS" id="PR00260">
    <property type="entry name" value="CHEMTRNSDUCR"/>
</dbReference>
<organism evidence="6 7">
    <name type="scientific">Hydrogenophaga electricum</name>
    <dbReference type="NCBI Taxonomy" id="1230953"/>
    <lineage>
        <taxon>Bacteria</taxon>
        <taxon>Pseudomonadati</taxon>
        <taxon>Pseudomonadota</taxon>
        <taxon>Betaproteobacteria</taxon>
        <taxon>Burkholderiales</taxon>
        <taxon>Comamonadaceae</taxon>
        <taxon>Hydrogenophaga</taxon>
    </lineage>
</organism>
<dbReference type="SMART" id="SM00304">
    <property type="entry name" value="HAMP"/>
    <property type="match status" value="1"/>
</dbReference>
<dbReference type="CDD" id="cd11386">
    <property type="entry name" value="MCP_signal"/>
    <property type="match status" value="1"/>
</dbReference>
<dbReference type="PROSITE" id="PS50885">
    <property type="entry name" value="HAMP"/>
    <property type="match status" value="1"/>
</dbReference>
<evidence type="ECO:0000259" key="5">
    <source>
        <dbReference type="PROSITE" id="PS50885"/>
    </source>
</evidence>
<keyword evidence="7" id="KW-1185">Reference proteome</keyword>
<dbReference type="InterPro" id="IPR051310">
    <property type="entry name" value="MCP_chemotaxis"/>
</dbReference>
<feature type="domain" description="HAMP" evidence="5">
    <location>
        <begin position="346"/>
        <end position="400"/>
    </location>
</feature>
<gene>
    <name evidence="6" type="ORF">GCM10007935_37350</name>
</gene>